<dbReference type="OrthoDB" id="5230484at2759"/>
<gene>
    <name evidence="3" type="ORF">L211DRAFT_139886</name>
</gene>
<organism evidence="3 4">
    <name type="scientific">Terfezia boudieri ATCC MYA-4762</name>
    <dbReference type="NCBI Taxonomy" id="1051890"/>
    <lineage>
        <taxon>Eukaryota</taxon>
        <taxon>Fungi</taxon>
        <taxon>Dikarya</taxon>
        <taxon>Ascomycota</taxon>
        <taxon>Pezizomycotina</taxon>
        <taxon>Pezizomycetes</taxon>
        <taxon>Pezizales</taxon>
        <taxon>Pezizaceae</taxon>
        <taxon>Terfezia</taxon>
    </lineage>
</organism>
<feature type="compositionally biased region" description="Polar residues" evidence="1">
    <location>
        <begin position="455"/>
        <end position="484"/>
    </location>
</feature>
<dbReference type="InterPro" id="IPR056041">
    <property type="entry name" value="DUF7624"/>
</dbReference>
<feature type="region of interest" description="Disordered" evidence="1">
    <location>
        <begin position="443"/>
        <end position="517"/>
    </location>
</feature>
<evidence type="ECO:0000259" key="2">
    <source>
        <dbReference type="Pfam" id="PF24616"/>
    </source>
</evidence>
<evidence type="ECO:0000313" key="4">
    <source>
        <dbReference type="Proteomes" id="UP000267821"/>
    </source>
</evidence>
<evidence type="ECO:0000313" key="3">
    <source>
        <dbReference type="EMBL" id="RPB25153.1"/>
    </source>
</evidence>
<sequence>MAAPEVKGYSELIQDRTATATSTPAVSSMDNSKSPELGTELLLHSERPRKDRRRRSNPFDSTWTLVEEYVERYCSLPEFTSCPLLETLWECCRAVCEIKYDSDSTDLEFMENTWGELINPLNELCSMLYPHNRQVSHTHYRTETALSAGSDIPLEALRLAVTQLVKNTPSTMSGIEFDDVFERLQLVEQLWKLRELELLPGNCRDIWICKGRKFPTKHEAILNAIWRLLKAAFSAIEAHHDEAVLAKCGAFEKDVHFKIRRRREREAFEGCFKACEVLSTVVVDSIWCDSERVEDNETYLRLYCSRAPEIPIKPTDIEPDLPNSEDPHRRGMNKSVNEWNQGVDAAEYEPDIVDHSDIESTQSSSDASVEKGSLDSTMRQRVLPAEARKPDIDSCAAAIGATISSASKVVPPPKVMRWCDLVKCGGTIREGKSPQVVHNHATTSTQLPSNLPADTLQTHTTQASGGSTASNTQTQAPSNLTEQRPSTLPPKPPPPAAATPVPTPPSSSATPPTKVSTCTRCSTLDAADIEAIHHIRLRILLLHAATAKGYSSTSGRKFADFVREMPVTSFGDSKAQKKLFNTYRRAVLYTSDNLKGKGDTAAHEANVMQVKAAVEWRTQGGKFMYLRELYKQVVGVEVERMESLSEKSKATIMTG</sequence>
<feature type="compositionally biased region" description="Pro residues" evidence="1">
    <location>
        <begin position="487"/>
        <end position="505"/>
    </location>
</feature>
<dbReference type="EMBL" id="ML121539">
    <property type="protein sequence ID" value="RPB25153.1"/>
    <property type="molecule type" value="Genomic_DNA"/>
</dbReference>
<feature type="region of interest" description="Disordered" evidence="1">
    <location>
        <begin position="358"/>
        <end position="378"/>
    </location>
</feature>
<protein>
    <recommendedName>
        <fullName evidence="2">DUF7624 domain-containing protein</fullName>
    </recommendedName>
</protein>
<feature type="region of interest" description="Disordered" evidence="1">
    <location>
        <begin position="1"/>
        <end position="39"/>
    </location>
</feature>
<dbReference type="InParanoid" id="A0A3N4LQF9"/>
<reference evidence="3 4" key="1">
    <citation type="journal article" date="2018" name="Nat. Ecol. Evol.">
        <title>Pezizomycetes genomes reveal the molecular basis of ectomycorrhizal truffle lifestyle.</title>
        <authorList>
            <person name="Murat C."/>
            <person name="Payen T."/>
            <person name="Noel B."/>
            <person name="Kuo A."/>
            <person name="Morin E."/>
            <person name="Chen J."/>
            <person name="Kohler A."/>
            <person name="Krizsan K."/>
            <person name="Balestrini R."/>
            <person name="Da Silva C."/>
            <person name="Montanini B."/>
            <person name="Hainaut M."/>
            <person name="Levati E."/>
            <person name="Barry K.W."/>
            <person name="Belfiori B."/>
            <person name="Cichocki N."/>
            <person name="Clum A."/>
            <person name="Dockter R.B."/>
            <person name="Fauchery L."/>
            <person name="Guy J."/>
            <person name="Iotti M."/>
            <person name="Le Tacon F."/>
            <person name="Lindquist E.A."/>
            <person name="Lipzen A."/>
            <person name="Malagnac F."/>
            <person name="Mello A."/>
            <person name="Molinier V."/>
            <person name="Miyauchi S."/>
            <person name="Poulain J."/>
            <person name="Riccioni C."/>
            <person name="Rubini A."/>
            <person name="Sitrit Y."/>
            <person name="Splivallo R."/>
            <person name="Traeger S."/>
            <person name="Wang M."/>
            <person name="Zifcakova L."/>
            <person name="Wipf D."/>
            <person name="Zambonelli A."/>
            <person name="Paolocci F."/>
            <person name="Nowrousian M."/>
            <person name="Ottonello S."/>
            <person name="Baldrian P."/>
            <person name="Spatafora J.W."/>
            <person name="Henrissat B."/>
            <person name="Nagy L.G."/>
            <person name="Aury J.M."/>
            <person name="Wincker P."/>
            <person name="Grigoriev I.V."/>
            <person name="Bonfante P."/>
            <person name="Martin F.M."/>
        </authorList>
    </citation>
    <scope>NUCLEOTIDE SEQUENCE [LARGE SCALE GENOMIC DNA]</scope>
    <source>
        <strain evidence="3 4">ATCC MYA-4762</strain>
    </source>
</reference>
<dbReference type="Pfam" id="PF24616">
    <property type="entry name" value="DUF7624"/>
    <property type="match status" value="1"/>
</dbReference>
<dbReference type="Proteomes" id="UP000267821">
    <property type="component" value="Unassembled WGS sequence"/>
</dbReference>
<proteinExistence type="predicted"/>
<feature type="compositionally biased region" description="Low complexity" evidence="1">
    <location>
        <begin position="506"/>
        <end position="517"/>
    </location>
</feature>
<evidence type="ECO:0000256" key="1">
    <source>
        <dbReference type="SAM" id="MobiDB-lite"/>
    </source>
</evidence>
<feature type="compositionally biased region" description="Low complexity" evidence="1">
    <location>
        <begin position="17"/>
        <end position="28"/>
    </location>
</feature>
<accession>A0A3N4LQF9</accession>
<feature type="region of interest" description="Disordered" evidence="1">
    <location>
        <begin position="314"/>
        <end position="334"/>
    </location>
</feature>
<dbReference type="AlphaFoldDB" id="A0A3N4LQF9"/>
<feature type="domain" description="DUF7624" evidence="2">
    <location>
        <begin position="526"/>
        <end position="647"/>
    </location>
</feature>
<keyword evidence="4" id="KW-1185">Reference proteome</keyword>
<dbReference type="STRING" id="1051890.A0A3N4LQF9"/>
<name>A0A3N4LQF9_9PEZI</name>